<evidence type="ECO:0000259" key="9">
    <source>
        <dbReference type="PROSITE" id="PS51379"/>
    </source>
</evidence>
<evidence type="ECO:0000256" key="4">
    <source>
        <dbReference type="ARBA" id="ARBA00022723"/>
    </source>
</evidence>
<dbReference type="PANTHER" id="PTHR43498:SF1">
    <property type="entry name" value="COB--COM HETERODISULFIDE REDUCTASE IRON-SULFUR SUBUNIT A"/>
    <property type="match status" value="1"/>
</dbReference>
<organism evidence="10">
    <name type="scientific">marine sediment metagenome</name>
    <dbReference type="NCBI Taxonomy" id="412755"/>
    <lineage>
        <taxon>unclassified sequences</taxon>
        <taxon>metagenomes</taxon>
        <taxon>ecological metagenomes</taxon>
    </lineage>
</organism>
<dbReference type="EMBL" id="BARU01010357">
    <property type="protein sequence ID" value="GAH32349.1"/>
    <property type="molecule type" value="Genomic_DNA"/>
</dbReference>
<dbReference type="InterPro" id="IPR017896">
    <property type="entry name" value="4Fe4S_Fe-S-bd"/>
</dbReference>
<dbReference type="InterPro" id="IPR036188">
    <property type="entry name" value="FAD/NAD-bd_sf"/>
</dbReference>
<evidence type="ECO:0000256" key="5">
    <source>
        <dbReference type="ARBA" id="ARBA00022827"/>
    </source>
</evidence>
<dbReference type="Gene3D" id="3.40.50.720">
    <property type="entry name" value="NAD(P)-binding Rossmann-like Domain"/>
    <property type="match status" value="1"/>
</dbReference>
<proteinExistence type="inferred from homology"/>
<evidence type="ECO:0000256" key="7">
    <source>
        <dbReference type="ARBA" id="ARBA00023004"/>
    </source>
</evidence>
<dbReference type="GO" id="GO:0046872">
    <property type="term" value="F:metal ion binding"/>
    <property type="evidence" value="ECO:0007669"/>
    <property type="project" value="UniProtKB-KW"/>
</dbReference>
<feature type="non-terminal residue" evidence="10">
    <location>
        <position position="249"/>
    </location>
</feature>
<dbReference type="PROSITE" id="PS00198">
    <property type="entry name" value="4FE4S_FER_1"/>
    <property type="match status" value="1"/>
</dbReference>
<evidence type="ECO:0000256" key="6">
    <source>
        <dbReference type="ARBA" id="ARBA00023002"/>
    </source>
</evidence>
<keyword evidence="7" id="KW-0408">Iron</keyword>
<feature type="domain" description="4Fe-4S ferredoxin-type" evidence="9">
    <location>
        <begin position="144"/>
        <end position="178"/>
    </location>
</feature>
<protein>
    <recommendedName>
        <fullName evidence="9">4Fe-4S ferredoxin-type domain-containing protein</fullName>
    </recommendedName>
</protein>
<dbReference type="GO" id="GO:0051539">
    <property type="term" value="F:4 iron, 4 sulfur cluster binding"/>
    <property type="evidence" value="ECO:0007669"/>
    <property type="project" value="UniProtKB-KW"/>
</dbReference>
<accession>X1FSK1</accession>
<keyword evidence="3" id="KW-0004">4Fe-4S</keyword>
<dbReference type="Pfam" id="PF13450">
    <property type="entry name" value="NAD_binding_8"/>
    <property type="match status" value="1"/>
</dbReference>
<dbReference type="SUPFAM" id="SSF51905">
    <property type="entry name" value="FAD/NAD(P)-binding domain"/>
    <property type="match status" value="1"/>
</dbReference>
<keyword evidence="8" id="KW-0411">Iron-sulfur</keyword>
<feature type="domain" description="4Fe-4S ferredoxin-type" evidence="9">
    <location>
        <begin position="95"/>
        <end position="126"/>
    </location>
</feature>
<dbReference type="SUPFAM" id="SSF54862">
    <property type="entry name" value="4Fe-4S ferredoxins"/>
    <property type="match status" value="1"/>
</dbReference>
<keyword evidence="5" id="KW-0274">FAD</keyword>
<evidence type="ECO:0000313" key="10">
    <source>
        <dbReference type="EMBL" id="GAH32349.1"/>
    </source>
</evidence>
<evidence type="ECO:0000256" key="8">
    <source>
        <dbReference type="ARBA" id="ARBA00023014"/>
    </source>
</evidence>
<gene>
    <name evidence="10" type="ORF">S03H2_19774</name>
</gene>
<name>X1FSK1_9ZZZZ</name>
<comment type="cofactor">
    <cofactor evidence="1">
        <name>FAD</name>
        <dbReference type="ChEBI" id="CHEBI:57692"/>
    </cofactor>
</comment>
<keyword evidence="5" id="KW-0285">Flavoprotein</keyword>
<comment type="caution">
    <text evidence="10">The sequence shown here is derived from an EMBL/GenBank/DDBJ whole genome shotgun (WGS) entry which is preliminary data.</text>
</comment>
<dbReference type="AlphaFoldDB" id="X1FSK1"/>
<reference evidence="10" key="1">
    <citation type="journal article" date="2014" name="Front. Microbiol.">
        <title>High frequency of phylogenetically diverse reductive dehalogenase-homologous genes in deep subseafloor sedimentary metagenomes.</title>
        <authorList>
            <person name="Kawai M."/>
            <person name="Futagami T."/>
            <person name="Toyoda A."/>
            <person name="Takaki Y."/>
            <person name="Nishi S."/>
            <person name="Hori S."/>
            <person name="Arai W."/>
            <person name="Tsubouchi T."/>
            <person name="Morono Y."/>
            <person name="Uchiyama I."/>
            <person name="Ito T."/>
            <person name="Fujiyama A."/>
            <person name="Inagaki F."/>
            <person name="Takami H."/>
        </authorList>
    </citation>
    <scope>NUCLEOTIDE SEQUENCE</scope>
    <source>
        <strain evidence="10">Expedition CK06-06</strain>
    </source>
</reference>
<dbReference type="Gene3D" id="3.30.70.20">
    <property type="match status" value="1"/>
</dbReference>
<sequence>MEGAVLVIGGGIAGIQTSLDLTELGFKVFLVENTPSIGGRMAQLDKTFPTLDCSLCILAPKMVEVYRNPNIELMTYHEVQKVTGKPGNFVVTVLKKPRYIDDTKCKGCGDCAAKCPKIEVPNIFDMNLSKRKSIFIPFPQAVPPIYLIDAEMCLFFNKGVCGVCQKICTAEAIDFEQKPQEIGINVGAIVVATGFDMARDNLSSRWGMNYDNVVNALEYERILCASGPYGGHVLRPNDEEEPEKIAFIQ</sequence>
<dbReference type="InterPro" id="IPR017900">
    <property type="entry name" value="4Fe4S_Fe_S_CS"/>
</dbReference>
<dbReference type="PROSITE" id="PS51379">
    <property type="entry name" value="4FE4S_FER_2"/>
    <property type="match status" value="2"/>
</dbReference>
<keyword evidence="4" id="KW-0479">Metal-binding</keyword>
<dbReference type="GO" id="GO:0016491">
    <property type="term" value="F:oxidoreductase activity"/>
    <property type="evidence" value="ECO:0007669"/>
    <property type="project" value="UniProtKB-KW"/>
</dbReference>
<keyword evidence="6" id="KW-0560">Oxidoreductase</keyword>
<dbReference type="PANTHER" id="PTHR43498">
    <property type="entry name" value="FERREDOXIN:COB-COM HETERODISULFIDE REDUCTASE SUBUNIT A"/>
    <property type="match status" value="1"/>
</dbReference>
<dbReference type="InterPro" id="IPR039650">
    <property type="entry name" value="HdrA-like"/>
</dbReference>
<evidence type="ECO:0000256" key="3">
    <source>
        <dbReference type="ARBA" id="ARBA00022485"/>
    </source>
</evidence>
<evidence type="ECO:0000256" key="2">
    <source>
        <dbReference type="ARBA" id="ARBA00006561"/>
    </source>
</evidence>
<evidence type="ECO:0000256" key="1">
    <source>
        <dbReference type="ARBA" id="ARBA00001974"/>
    </source>
</evidence>
<comment type="similarity">
    <text evidence="2">Belongs to the HdrA family.</text>
</comment>